<dbReference type="SUPFAM" id="SSF54523">
    <property type="entry name" value="Pili subunits"/>
    <property type="match status" value="1"/>
</dbReference>
<comment type="caution">
    <text evidence="1">The sequence shown here is derived from an EMBL/GenBank/DDBJ whole genome shotgun (WGS) entry which is preliminary data.</text>
</comment>
<evidence type="ECO:0000313" key="1">
    <source>
        <dbReference type="EMBL" id="GAH01998.1"/>
    </source>
</evidence>
<evidence type="ECO:0008006" key="2">
    <source>
        <dbReference type="Google" id="ProtNLM"/>
    </source>
</evidence>
<protein>
    <recommendedName>
        <fullName evidence="2">Type II secretion system protein GspG C-terminal domain-containing protein</fullName>
    </recommendedName>
</protein>
<feature type="non-terminal residue" evidence="1">
    <location>
        <position position="1"/>
    </location>
</feature>
<dbReference type="InterPro" id="IPR045584">
    <property type="entry name" value="Pilin-like"/>
</dbReference>
<name>X1E031_9ZZZZ</name>
<proteinExistence type="predicted"/>
<reference evidence="1" key="1">
    <citation type="journal article" date="2014" name="Front. Microbiol.">
        <title>High frequency of phylogenetically diverse reductive dehalogenase-homologous genes in deep subseafloor sedimentary metagenomes.</title>
        <authorList>
            <person name="Kawai M."/>
            <person name="Futagami T."/>
            <person name="Toyoda A."/>
            <person name="Takaki Y."/>
            <person name="Nishi S."/>
            <person name="Hori S."/>
            <person name="Arai W."/>
            <person name="Tsubouchi T."/>
            <person name="Morono Y."/>
            <person name="Uchiyama I."/>
            <person name="Ito T."/>
            <person name="Fujiyama A."/>
            <person name="Inagaki F."/>
            <person name="Takami H."/>
        </authorList>
    </citation>
    <scope>NUCLEOTIDE SEQUENCE</scope>
    <source>
        <strain evidence="1">Expedition CK06-06</strain>
    </source>
</reference>
<organism evidence="1">
    <name type="scientific">marine sediment metagenome</name>
    <dbReference type="NCBI Taxonomy" id="412755"/>
    <lineage>
        <taxon>unclassified sequences</taxon>
        <taxon>metagenomes</taxon>
        <taxon>ecological metagenomes</taxon>
    </lineage>
</organism>
<sequence length="188" mass="22195">KFLRGEYNITGVDVNFWDKIYYWIFRPVLKSEIVWSLNLYSEMEKAAELPYYQTYKIREKYNKRQEDIPWLFKLSGFLFPNLETAMFKEARLEADLNVARIGIGCKIYKNYKGRFPAKISDLAPDILPEEPLDPFTGKPYIYRLEDDGFIVYSVGSNQKDDNGRGTWEITSIVMEKDDDVTWREILSP</sequence>
<dbReference type="AlphaFoldDB" id="X1E031"/>
<accession>X1E031</accession>
<gene>
    <name evidence="1" type="ORF">S01H4_39764</name>
</gene>
<dbReference type="EMBL" id="BART01021581">
    <property type="protein sequence ID" value="GAH01998.1"/>
    <property type="molecule type" value="Genomic_DNA"/>
</dbReference>